<dbReference type="InterPro" id="IPR008207">
    <property type="entry name" value="Sig_transdc_His_kin_Hpt_dom"/>
</dbReference>
<name>A0A4Q5KMJ5_9GAMM</name>
<reference evidence="4 5" key="1">
    <citation type="submission" date="2019-02" db="EMBL/GenBank/DDBJ databases">
        <title>Genome sequences of Aliivibrio finisterrensis strains from farmed Atlantic salmon.</title>
        <authorList>
            <person name="Bowman J.P."/>
        </authorList>
    </citation>
    <scope>NUCLEOTIDE SEQUENCE [LARGE SCALE GENOMIC DNA]</scope>
    <source>
        <strain evidence="4 5">A32</strain>
    </source>
</reference>
<organism evidence="4 5">
    <name type="scientific">Aliivibrio finisterrensis</name>
    <dbReference type="NCBI Taxonomy" id="511998"/>
    <lineage>
        <taxon>Bacteria</taxon>
        <taxon>Pseudomonadati</taxon>
        <taxon>Pseudomonadota</taxon>
        <taxon>Gammaproteobacteria</taxon>
        <taxon>Vibrionales</taxon>
        <taxon>Vibrionaceae</taxon>
        <taxon>Aliivibrio</taxon>
    </lineage>
</organism>
<keyword evidence="2" id="KW-0597">Phosphoprotein</keyword>
<gene>
    <name evidence="4" type="ORF">ERW49_04940</name>
</gene>
<dbReference type="GeneID" id="56274375"/>
<dbReference type="AlphaFoldDB" id="A0A4Q5KMJ5"/>
<dbReference type="InterPro" id="IPR036641">
    <property type="entry name" value="HPT_dom_sf"/>
</dbReference>
<dbReference type="SUPFAM" id="SSF47226">
    <property type="entry name" value="Histidine-containing phosphotransfer domain, HPT domain"/>
    <property type="match status" value="1"/>
</dbReference>
<dbReference type="GO" id="GO:0000160">
    <property type="term" value="P:phosphorelay signal transduction system"/>
    <property type="evidence" value="ECO:0007669"/>
    <property type="project" value="UniProtKB-KW"/>
</dbReference>
<dbReference type="PROSITE" id="PS50894">
    <property type="entry name" value="HPT"/>
    <property type="match status" value="1"/>
</dbReference>
<evidence type="ECO:0000313" key="5">
    <source>
        <dbReference type="Proteomes" id="UP000293465"/>
    </source>
</evidence>
<dbReference type="EMBL" id="SEZJ01000003">
    <property type="protein sequence ID" value="RYU47694.1"/>
    <property type="molecule type" value="Genomic_DNA"/>
</dbReference>
<proteinExistence type="predicted"/>
<sequence>MINISALEDMFEGDEAIIKELFSLYLNENACIIQKIRLEYDSDNLTALYNTAHTLSGALGNLFEIDITSQIKEIERLSKSDTKPDAEIIESVISELKNISDQMNQYLS</sequence>
<protein>
    <submittedName>
        <fullName evidence="4">Hpt domain-containing protein</fullName>
    </submittedName>
</protein>
<keyword evidence="1" id="KW-0902">Two-component regulatory system</keyword>
<evidence type="ECO:0000256" key="2">
    <source>
        <dbReference type="PROSITE-ProRule" id="PRU00110"/>
    </source>
</evidence>
<evidence type="ECO:0000313" key="4">
    <source>
        <dbReference type="EMBL" id="RYU47694.1"/>
    </source>
</evidence>
<feature type="modified residue" description="Phosphohistidine" evidence="2">
    <location>
        <position position="53"/>
    </location>
</feature>
<dbReference type="OrthoDB" id="6401882at2"/>
<accession>A0A4Q5KMJ5</accession>
<comment type="caution">
    <text evidence="4">The sequence shown here is derived from an EMBL/GenBank/DDBJ whole genome shotgun (WGS) entry which is preliminary data.</text>
</comment>
<feature type="domain" description="HPt" evidence="3">
    <location>
        <begin position="14"/>
        <end position="108"/>
    </location>
</feature>
<dbReference type="Gene3D" id="1.20.120.160">
    <property type="entry name" value="HPT domain"/>
    <property type="match status" value="1"/>
</dbReference>
<dbReference type="GO" id="GO:0004672">
    <property type="term" value="F:protein kinase activity"/>
    <property type="evidence" value="ECO:0007669"/>
    <property type="project" value="UniProtKB-ARBA"/>
</dbReference>
<evidence type="ECO:0000259" key="3">
    <source>
        <dbReference type="PROSITE" id="PS50894"/>
    </source>
</evidence>
<dbReference type="RefSeq" id="WP_130086563.1">
    <property type="nucleotide sequence ID" value="NZ_SEZJ01000003.1"/>
</dbReference>
<dbReference type="Pfam" id="PF01627">
    <property type="entry name" value="Hpt"/>
    <property type="match status" value="1"/>
</dbReference>
<dbReference type="Proteomes" id="UP000293465">
    <property type="component" value="Unassembled WGS sequence"/>
</dbReference>
<evidence type="ECO:0000256" key="1">
    <source>
        <dbReference type="ARBA" id="ARBA00023012"/>
    </source>
</evidence>